<dbReference type="Proteomes" id="UP000789707">
    <property type="component" value="Unassembled WGS sequence"/>
</dbReference>
<reference evidence="2 3" key="1">
    <citation type="submission" date="2021-11" db="EMBL/GenBank/DDBJ databases">
        <authorList>
            <person name="Depoorter E."/>
        </authorList>
    </citation>
    <scope>NUCLEOTIDE SEQUENCE [LARGE SCALE GENOMIC DNA]</scope>
    <source>
        <strain evidence="2 3">LMG 24289</strain>
    </source>
</reference>
<accession>A0ABM8Z3N3</accession>
<keyword evidence="1" id="KW-1133">Transmembrane helix</keyword>
<feature type="transmembrane region" description="Helical" evidence="1">
    <location>
        <begin position="36"/>
        <end position="69"/>
    </location>
</feature>
<sequence length="74" mass="7835">MINTVLVIVLAVLTVIGAIAAFSRLLLTNTNLSLTLELLLLFLGLSLTLSSLRYVGLIIATLAGLGILLETKIK</sequence>
<keyword evidence="3" id="KW-1185">Reference proteome</keyword>
<organism evidence="2 3">
    <name type="scientific">Periweissella fabaria</name>
    <dbReference type="NCBI Taxonomy" id="546157"/>
    <lineage>
        <taxon>Bacteria</taxon>
        <taxon>Bacillati</taxon>
        <taxon>Bacillota</taxon>
        <taxon>Bacilli</taxon>
        <taxon>Lactobacillales</taxon>
        <taxon>Lactobacillaceae</taxon>
        <taxon>Periweissella</taxon>
    </lineage>
</organism>
<keyword evidence="1" id="KW-0472">Membrane</keyword>
<proteinExistence type="predicted"/>
<comment type="caution">
    <text evidence="2">The sequence shown here is derived from an EMBL/GenBank/DDBJ whole genome shotgun (WGS) entry which is preliminary data.</text>
</comment>
<keyword evidence="1" id="KW-0812">Transmembrane</keyword>
<evidence type="ECO:0008006" key="4">
    <source>
        <dbReference type="Google" id="ProtNLM"/>
    </source>
</evidence>
<evidence type="ECO:0000313" key="3">
    <source>
        <dbReference type="Proteomes" id="UP000789707"/>
    </source>
</evidence>
<evidence type="ECO:0000313" key="2">
    <source>
        <dbReference type="EMBL" id="CAH0415887.1"/>
    </source>
</evidence>
<gene>
    <name evidence="2" type="ORF">WFA24289_00185</name>
</gene>
<dbReference type="EMBL" id="CAKKNS010000001">
    <property type="protein sequence ID" value="CAH0415887.1"/>
    <property type="molecule type" value="Genomic_DNA"/>
</dbReference>
<evidence type="ECO:0000256" key="1">
    <source>
        <dbReference type="SAM" id="Phobius"/>
    </source>
</evidence>
<protein>
    <recommendedName>
        <fullName evidence="4">NADH dehydrogenase subunit 4L</fullName>
    </recommendedName>
</protein>
<name>A0ABM8Z3N3_9LACO</name>